<dbReference type="EMBL" id="MRZV01000089">
    <property type="protein sequence ID" value="PIK59227.1"/>
    <property type="molecule type" value="Genomic_DNA"/>
</dbReference>
<comment type="cofactor">
    <cofactor evidence="1">
        <name>pyridoxal 5'-phosphate</name>
        <dbReference type="ChEBI" id="CHEBI:597326"/>
    </cofactor>
</comment>
<protein>
    <submittedName>
        <fullName evidence="6">Putative ornithine decarboxylase-like</fullName>
    </submittedName>
</protein>
<dbReference type="InterPro" id="IPR009006">
    <property type="entry name" value="Ala_racemase/Decarboxylase_C"/>
</dbReference>
<dbReference type="PANTHER" id="PTHR11482">
    <property type="entry name" value="ARGININE/DIAMINOPIMELATE/ORNITHINE DECARBOXYLASE"/>
    <property type="match status" value="1"/>
</dbReference>
<comment type="caution">
    <text evidence="6">The sequence shown here is derived from an EMBL/GenBank/DDBJ whole genome shotgun (WGS) entry which is preliminary data.</text>
</comment>
<dbReference type="GO" id="GO:0033387">
    <property type="term" value="P:putrescine biosynthetic process from arginine, via ornithine"/>
    <property type="evidence" value="ECO:0007669"/>
    <property type="project" value="TreeGrafter"/>
</dbReference>
<dbReference type="InterPro" id="IPR022644">
    <property type="entry name" value="De-COase2_N"/>
</dbReference>
<dbReference type="GO" id="GO:0005737">
    <property type="term" value="C:cytoplasm"/>
    <property type="evidence" value="ECO:0007669"/>
    <property type="project" value="TreeGrafter"/>
</dbReference>
<dbReference type="STRING" id="307972.A0A2G8LG58"/>
<name>A0A2G8LG58_STIJA</name>
<evidence type="ECO:0000256" key="3">
    <source>
        <dbReference type="ARBA" id="ARBA00022898"/>
    </source>
</evidence>
<keyword evidence="3" id="KW-0663">Pyridoxal phosphate</keyword>
<keyword evidence="4" id="KW-0456">Lyase</keyword>
<dbReference type="AlphaFoldDB" id="A0A2G8LG58"/>
<keyword evidence="7" id="KW-1185">Reference proteome</keyword>
<proteinExistence type="inferred from homology"/>
<sequence length="192" mass="22033">MENSITVCQDTEEVIDVIRRMITERSLYQNSDDAFYVMDMGYQVKMVDQWKRLLPKVYPYYAVKANPDPVLLQIFAKMNFGFDCASLHEIQTILNLNVQPSRIVYAQPHKQTSHLKYAAAVGVEMTVFDDENELYKIKKIAPNMRLLLRLCTKGLTDSITGPMADQIWLSTQETSHLLTLAKNLDLKVVGVR</sequence>
<accession>A0A2G8LG58</accession>
<gene>
    <name evidence="6" type="ORF">BSL78_03866</name>
</gene>
<comment type="similarity">
    <text evidence="2">Belongs to the Orn/Lys/Arg decarboxylase class-II family.</text>
</comment>
<dbReference type="Gene3D" id="3.20.20.10">
    <property type="entry name" value="Alanine racemase"/>
    <property type="match status" value="1"/>
</dbReference>
<dbReference type="Pfam" id="PF02784">
    <property type="entry name" value="Orn_Arg_deC_N"/>
    <property type="match status" value="1"/>
</dbReference>
<dbReference type="PRINTS" id="PR01179">
    <property type="entry name" value="ODADCRBXLASE"/>
</dbReference>
<evidence type="ECO:0000259" key="5">
    <source>
        <dbReference type="Pfam" id="PF02784"/>
    </source>
</evidence>
<dbReference type="InterPro" id="IPR029066">
    <property type="entry name" value="PLP-binding_barrel"/>
</dbReference>
<dbReference type="OrthoDB" id="5034579at2759"/>
<feature type="domain" description="Orn/DAP/Arg decarboxylase 2 N-terminal" evidence="5">
    <location>
        <begin position="46"/>
        <end position="191"/>
    </location>
</feature>
<dbReference type="Proteomes" id="UP000230750">
    <property type="component" value="Unassembled WGS sequence"/>
</dbReference>
<dbReference type="InterPro" id="IPR000183">
    <property type="entry name" value="Orn/DAP/Arg_de-COase"/>
</dbReference>
<evidence type="ECO:0000313" key="6">
    <source>
        <dbReference type="EMBL" id="PIK59227.1"/>
    </source>
</evidence>
<organism evidence="6 7">
    <name type="scientific">Stichopus japonicus</name>
    <name type="common">Sea cucumber</name>
    <dbReference type="NCBI Taxonomy" id="307972"/>
    <lineage>
        <taxon>Eukaryota</taxon>
        <taxon>Metazoa</taxon>
        <taxon>Echinodermata</taxon>
        <taxon>Eleutherozoa</taxon>
        <taxon>Echinozoa</taxon>
        <taxon>Holothuroidea</taxon>
        <taxon>Aspidochirotacea</taxon>
        <taxon>Aspidochirotida</taxon>
        <taxon>Stichopodidae</taxon>
        <taxon>Apostichopus</taxon>
    </lineage>
</organism>
<dbReference type="SUPFAM" id="SSF51419">
    <property type="entry name" value="PLP-binding barrel"/>
    <property type="match status" value="1"/>
</dbReference>
<evidence type="ECO:0000256" key="2">
    <source>
        <dbReference type="ARBA" id="ARBA00008872"/>
    </source>
</evidence>
<dbReference type="PANTHER" id="PTHR11482:SF6">
    <property type="entry name" value="ORNITHINE DECARBOXYLASE 1-RELATED"/>
    <property type="match status" value="1"/>
</dbReference>
<evidence type="ECO:0000256" key="4">
    <source>
        <dbReference type="ARBA" id="ARBA00023239"/>
    </source>
</evidence>
<evidence type="ECO:0000256" key="1">
    <source>
        <dbReference type="ARBA" id="ARBA00001933"/>
    </source>
</evidence>
<dbReference type="PRINTS" id="PR01182">
    <property type="entry name" value="ORNDCRBXLASE"/>
</dbReference>
<dbReference type="InterPro" id="IPR002433">
    <property type="entry name" value="Orn_de-COase"/>
</dbReference>
<evidence type="ECO:0000313" key="7">
    <source>
        <dbReference type="Proteomes" id="UP000230750"/>
    </source>
</evidence>
<reference evidence="6 7" key="1">
    <citation type="journal article" date="2017" name="PLoS Biol.">
        <title>The sea cucumber genome provides insights into morphological evolution and visceral regeneration.</title>
        <authorList>
            <person name="Zhang X."/>
            <person name="Sun L."/>
            <person name="Yuan J."/>
            <person name="Sun Y."/>
            <person name="Gao Y."/>
            <person name="Zhang L."/>
            <person name="Li S."/>
            <person name="Dai H."/>
            <person name="Hamel J.F."/>
            <person name="Liu C."/>
            <person name="Yu Y."/>
            <person name="Liu S."/>
            <person name="Lin W."/>
            <person name="Guo K."/>
            <person name="Jin S."/>
            <person name="Xu P."/>
            <person name="Storey K.B."/>
            <person name="Huan P."/>
            <person name="Zhang T."/>
            <person name="Zhou Y."/>
            <person name="Zhang J."/>
            <person name="Lin C."/>
            <person name="Li X."/>
            <person name="Xing L."/>
            <person name="Huo D."/>
            <person name="Sun M."/>
            <person name="Wang L."/>
            <person name="Mercier A."/>
            <person name="Li F."/>
            <person name="Yang H."/>
            <person name="Xiang J."/>
        </authorList>
    </citation>
    <scope>NUCLEOTIDE SEQUENCE [LARGE SCALE GENOMIC DNA]</scope>
    <source>
        <strain evidence="6">Shaxun</strain>
        <tissue evidence="6">Muscle</tissue>
    </source>
</reference>
<dbReference type="GO" id="GO:0004586">
    <property type="term" value="F:ornithine decarboxylase activity"/>
    <property type="evidence" value="ECO:0007669"/>
    <property type="project" value="TreeGrafter"/>
</dbReference>
<dbReference type="Gene3D" id="2.40.37.10">
    <property type="entry name" value="Lyase, Ornithine Decarboxylase, Chain A, domain 1"/>
    <property type="match status" value="1"/>
</dbReference>